<gene>
    <name evidence="8" type="ORF">FM105_07265</name>
</gene>
<dbReference type="CDD" id="cd17535">
    <property type="entry name" value="REC_NarL-like"/>
    <property type="match status" value="1"/>
</dbReference>
<dbReference type="InterPro" id="IPR039420">
    <property type="entry name" value="WalR-like"/>
</dbReference>
<evidence type="ECO:0000256" key="5">
    <source>
        <dbReference type="PROSITE-ProRule" id="PRU00169"/>
    </source>
</evidence>
<dbReference type="Pfam" id="PF00072">
    <property type="entry name" value="Response_reg"/>
    <property type="match status" value="1"/>
</dbReference>
<dbReference type="Gene3D" id="3.40.50.2300">
    <property type="match status" value="1"/>
</dbReference>
<dbReference type="PRINTS" id="PR00038">
    <property type="entry name" value="HTHLUXR"/>
</dbReference>
<dbReference type="CDD" id="cd06170">
    <property type="entry name" value="LuxR_C_like"/>
    <property type="match status" value="1"/>
</dbReference>
<evidence type="ECO:0000256" key="1">
    <source>
        <dbReference type="ARBA" id="ARBA00022553"/>
    </source>
</evidence>
<evidence type="ECO:0000256" key="2">
    <source>
        <dbReference type="ARBA" id="ARBA00023015"/>
    </source>
</evidence>
<keyword evidence="2" id="KW-0805">Transcription regulation</keyword>
<dbReference type="SMART" id="SM00421">
    <property type="entry name" value="HTH_LUXR"/>
    <property type="match status" value="1"/>
</dbReference>
<dbReference type="PROSITE" id="PS50110">
    <property type="entry name" value="RESPONSE_REGULATORY"/>
    <property type="match status" value="1"/>
</dbReference>
<keyword evidence="4" id="KW-0804">Transcription</keyword>
<evidence type="ECO:0000256" key="4">
    <source>
        <dbReference type="ARBA" id="ARBA00023163"/>
    </source>
</evidence>
<dbReference type="GO" id="GO:0006355">
    <property type="term" value="P:regulation of DNA-templated transcription"/>
    <property type="evidence" value="ECO:0007669"/>
    <property type="project" value="InterPro"/>
</dbReference>
<dbReference type="PROSITE" id="PS00622">
    <property type="entry name" value="HTH_LUXR_1"/>
    <property type="match status" value="1"/>
</dbReference>
<protein>
    <submittedName>
        <fullName evidence="8">Response regulator, two-component system</fullName>
    </submittedName>
</protein>
<keyword evidence="3" id="KW-0238">DNA-binding</keyword>
<dbReference type="SMART" id="SM00448">
    <property type="entry name" value="REC"/>
    <property type="match status" value="1"/>
</dbReference>
<reference evidence="9" key="1">
    <citation type="submission" date="2017-02" db="EMBL/GenBank/DDBJ databases">
        <authorList>
            <person name="Dridi B."/>
        </authorList>
    </citation>
    <scope>NUCLEOTIDE SEQUENCE [LARGE SCALE GENOMIC DNA]</scope>
    <source>
        <strain evidence="9">B Co 03.10</strain>
    </source>
</reference>
<evidence type="ECO:0000313" key="8">
    <source>
        <dbReference type="EMBL" id="SLM97539.1"/>
    </source>
</evidence>
<dbReference type="Proteomes" id="UP000196581">
    <property type="component" value="Unassembled WGS sequence"/>
</dbReference>
<feature type="domain" description="Response regulatory" evidence="7">
    <location>
        <begin position="12"/>
        <end position="133"/>
    </location>
</feature>
<dbReference type="GO" id="GO:0000160">
    <property type="term" value="P:phosphorelay signal transduction system"/>
    <property type="evidence" value="ECO:0007669"/>
    <property type="project" value="InterPro"/>
</dbReference>
<dbReference type="InterPro" id="IPR058245">
    <property type="entry name" value="NreC/VraR/RcsB-like_REC"/>
</dbReference>
<evidence type="ECO:0000313" key="9">
    <source>
        <dbReference type="Proteomes" id="UP000196581"/>
    </source>
</evidence>
<evidence type="ECO:0000256" key="3">
    <source>
        <dbReference type="ARBA" id="ARBA00023125"/>
    </source>
</evidence>
<dbReference type="PROSITE" id="PS50043">
    <property type="entry name" value="HTH_LUXR_2"/>
    <property type="match status" value="1"/>
</dbReference>
<keyword evidence="9" id="KW-1185">Reference proteome</keyword>
<dbReference type="GO" id="GO:0003677">
    <property type="term" value="F:DNA binding"/>
    <property type="evidence" value="ECO:0007669"/>
    <property type="project" value="UniProtKB-KW"/>
</dbReference>
<evidence type="ECO:0000259" key="7">
    <source>
        <dbReference type="PROSITE" id="PS50110"/>
    </source>
</evidence>
<dbReference type="PANTHER" id="PTHR43214">
    <property type="entry name" value="TWO-COMPONENT RESPONSE REGULATOR"/>
    <property type="match status" value="1"/>
</dbReference>
<accession>A0A1X6XEJ8</accession>
<feature type="domain" description="HTH luxR-type" evidence="6">
    <location>
        <begin position="151"/>
        <end position="216"/>
    </location>
</feature>
<name>A0A1X6XEJ8_9MICO</name>
<feature type="modified residue" description="4-aspartylphosphate" evidence="5">
    <location>
        <position position="63"/>
    </location>
</feature>
<dbReference type="InterPro" id="IPR001789">
    <property type="entry name" value="Sig_transdc_resp-reg_receiver"/>
</dbReference>
<dbReference type="AlphaFoldDB" id="A0A1X6XEJ8"/>
<dbReference type="InterPro" id="IPR000792">
    <property type="entry name" value="Tscrpt_reg_LuxR_C"/>
</dbReference>
<sequence>MGDEEEAAMTVRVLVCDDHPVVRAGITALLSTDEGIDVVGEAATGEEIVRLAAEVPADLVLMDLQLGSGDGVIHGAEATRRVRAGGPTAPNVLVLTNYDSDADVVTAIEAGAAGYLLKDTPPDQLLDGIRRAAAGETALSPDVTAMLMKRMRTPAISLSVRELEVVEAVAGGLSNSQIAGRLFVSESTVKTHLAHIFDKLGARSRTDAVAKAREAGLIRG</sequence>
<dbReference type="SUPFAM" id="SSF52172">
    <property type="entry name" value="CheY-like"/>
    <property type="match status" value="1"/>
</dbReference>
<dbReference type="PANTHER" id="PTHR43214:SF24">
    <property type="entry name" value="TRANSCRIPTIONAL REGULATORY PROTEIN NARL-RELATED"/>
    <property type="match status" value="1"/>
</dbReference>
<dbReference type="InterPro" id="IPR011006">
    <property type="entry name" value="CheY-like_superfamily"/>
</dbReference>
<keyword evidence="1 5" id="KW-0597">Phosphoprotein</keyword>
<proteinExistence type="predicted"/>
<organism evidence="8 9">
    <name type="scientific">Brevibacterium yomogidense</name>
    <dbReference type="NCBI Taxonomy" id="946573"/>
    <lineage>
        <taxon>Bacteria</taxon>
        <taxon>Bacillati</taxon>
        <taxon>Actinomycetota</taxon>
        <taxon>Actinomycetes</taxon>
        <taxon>Micrococcales</taxon>
        <taxon>Brevibacteriaceae</taxon>
        <taxon>Brevibacterium</taxon>
    </lineage>
</organism>
<dbReference type="EMBL" id="FWFF01000012">
    <property type="protein sequence ID" value="SLM97539.1"/>
    <property type="molecule type" value="Genomic_DNA"/>
</dbReference>
<evidence type="ECO:0000259" key="6">
    <source>
        <dbReference type="PROSITE" id="PS50043"/>
    </source>
</evidence>
<dbReference type="Pfam" id="PF00196">
    <property type="entry name" value="GerE"/>
    <property type="match status" value="1"/>
</dbReference>